<evidence type="ECO:0000313" key="2">
    <source>
        <dbReference type="EMBL" id="OHA48670.1"/>
    </source>
</evidence>
<evidence type="ECO:0000313" key="3">
    <source>
        <dbReference type="Proteomes" id="UP000178690"/>
    </source>
</evidence>
<comment type="caution">
    <text evidence="2">The sequence shown here is derived from an EMBL/GenBank/DDBJ whole genome shotgun (WGS) entry which is preliminary data.</text>
</comment>
<keyword evidence="1" id="KW-0472">Membrane</keyword>
<keyword evidence="1" id="KW-1133">Transmembrane helix</keyword>
<evidence type="ECO:0000256" key="1">
    <source>
        <dbReference type="SAM" id="Phobius"/>
    </source>
</evidence>
<gene>
    <name evidence="2" type="ORF">A2682_02700</name>
</gene>
<feature type="transmembrane region" description="Helical" evidence="1">
    <location>
        <begin position="85"/>
        <end position="109"/>
    </location>
</feature>
<dbReference type="EMBL" id="MHST01000018">
    <property type="protein sequence ID" value="OHA48670.1"/>
    <property type="molecule type" value="Genomic_DNA"/>
</dbReference>
<dbReference type="Proteomes" id="UP000178690">
    <property type="component" value="Unassembled WGS sequence"/>
</dbReference>
<reference evidence="2 3" key="1">
    <citation type="journal article" date="2016" name="Nat. Commun.">
        <title>Thousands of microbial genomes shed light on interconnected biogeochemical processes in an aquifer system.</title>
        <authorList>
            <person name="Anantharaman K."/>
            <person name="Brown C.T."/>
            <person name="Hug L.A."/>
            <person name="Sharon I."/>
            <person name="Castelle C.J."/>
            <person name="Probst A.J."/>
            <person name="Thomas B.C."/>
            <person name="Singh A."/>
            <person name="Wilkins M.J."/>
            <person name="Karaoz U."/>
            <person name="Brodie E.L."/>
            <person name="Williams K.H."/>
            <person name="Hubbard S.S."/>
            <person name="Banfield J.F."/>
        </authorList>
    </citation>
    <scope>NUCLEOTIDE SEQUENCE [LARGE SCALE GENOMIC DNA]</scope>
    <source>
        <strain evidence="3">RIFCSPHIGHO2_01_FULL_58_15</strain>
    </source>
</reference>
<sequence length="142" mass="15260">MLSARFYIFLPCSPHCVERVTSMTVASVPDYTPISVRPVHAHGRLARWAVGLAAVVVVAIAASFAIFAVAYAIGGSGAIEDNLVGFLGMVSLLGGLLAALAAFALAVIARVRHERWALLWLPLSVFPILLAFLVLGEIFWWE</sequence>
<protein>
    <submittedName>
        <fullName evidence="2">Uncharacterized protein</fullName>
    </submittedName>
</protein>
<feature type="transmembrane region" description="Helical" evidence="1">
    <location>
        <begin position="45"/>
        <end position="73"/>
    </location>
</feature>
<keyword evidence="1" id="KW-0812">Transmembrane</keyword>
<name>A0A1G2PK21_TERXR</name>
<proteinExistence type="predicted"/>
<dbReference type="AlphaFoldDB" id="A0A1G2PK21"/>
<organism evidence="2 3">
    <name type="scientific">Terrybacteria sp. (strain RIFCSPHIGHO2_01_FULL_58_15)</name>
    <dbReference type="NCBI Taxonomy" id="1802363"/>
    <lineage>
        <taxon>Bacteria</taxon>
        <taxon>Candidatus Terryibacteriota</taxon>
    </lineage>
</organism>
<feature type="transmembrane region" description="Helical" evidence="1">
    <location>
        <begin position="116"/>
        <end position="141"/>
    </location>
</feature>
<accession>A0A1G2PK21</accession>